<sequence>MRNRCMVKWIVAIALLLVCSTSTLLTNSVSASAPSEGSDSAASPPIQLFDIKAQRIVKTFPNSKEFQAVAASWLKSITELSPQLTIGHQCGYIVRIPLTSVADVVLPRETVQIKDVFLIYCPEKDPLLLVFSKERKPYLLRINLDVKPFMQQLLTTEPTGKAEKSSG</sequence>
<name>A0A383RCW6_PAEAL</name>
<reference evidence="3" key="1">
    <citation type="submission" date="2018-08" db="EMBL/GenBank/DDBJ databases">
        <authorList>
            <person name="Chevrot R."/>
        </authorList>
    </citation>
    <scope>NUCLEOTIDE SEQUENCE [LARGE SCALE GENOMIC DNA]</scope>
</reference>
<organism evidence="2 3">
    <name type="scientific">Paenibacillus alvei</name>
    <name type="common">Bacillus alvei</name>
    <dbReference type="NCBI Taxonomy" id="44250"/>
    <lineage>
        <taxon>Bacteria</taxon>
        <taxon>Bacillati</taxon>
        <taxon>Bacillota</taxon>
        <taxon>Bacilli</taxon>
        <taxon>Bacillales</taxon>
        <taxon>Paenibacillaceae</taxon>
        <taxon>Paenibacillus</taxon>
    </lineage>
</organism>
<feature type="chain" id="PRO_5039081759" description="Type IV secretion system protein VirB6" evidence="1">
    <location>
        <begin position="32"/>
        <end position="167"/>
    </location>
</feature>
<evidence type="ECO:0000313" key="2">
    <source>
        <dbReference type="EMBL" id="SYX84531.1"/>
    </source>
</evidence>
<feature type="signal peptide" evidence="1">
    <location>
        <begin position="1"/>
        <end position="31"/>
    </location>
</feature>
<dbReference type="Proteomes" id="UP000304148">
    <property type="component" value="Chromosome"/>
</dbReference>
<keyword evidence="1" id="KW-0732">Signal</keyword>
<protein>
    <recommendedName>
        <fullName evidence="4">Type IV secretion system protein VirB6</fullName>
    </recommendedName>
</protein>
<evidence type="ECO:0008006" key="4">
    <source>
        <dbReference type="Google" id="ProtNLM"/>
    </source>
</evidence>
<dbReference type="RefSeq" id="WP_172619504.1">
    <property type="nucleotide sequence ID" value="NZ_LS992241.1"/>
</dbReference>
<dbReference type="EMBL" id="LS992241">
    <property type="protein sequence ID" value="SYX84531.1"/>
    <property type="molecule type" value="Genomic_DNA"/>
</dbReference>
<evidence type="ECO:0000256" key="1">
    <source>
        <dbReference type="SAM" id="SignalP"/>
    </source>
</evidence>
<evidence type="ECO:0000313" key="3">
    <source>
        <dbReference type="Proteomes" id="UP000304148"/>
    </source>
</evidence>
<proteinExistence type="predicted"/>
<dbReference type="AlphaFoldDB" id="A0A383RCW6"/>
<accession>A0A383RCW6</accession>
<gene>
    <name evidence="2" type="ORF">PBLR_12953</name>
</gene>